<dbReference type="GO" id="GO:0009765">
    <property type="term" value="P:photosynthesis, light harvesting"/>
    <property type="evidence" value="ECO:0007669"/>
    <property type="project" value="InterPro"/>
</dbReference>
<dbReference type="InterPro" id="IPR001344">
    <property type="entry name" value="Chloro_AB-bd_pln"/>
</dbReference>
<keyword evidence="4" id="KW-0150">Chloroplast</keyword>
<dbReference type="PANTHER" id="PTHR21649">
    <property type="entry name" value="CHLOROPHYLL A/B BINDING PROTEIN"/>
    <property type="match status" value="1"/>
</dbReference>
<feature type="binding site" description="axial binding residue" evidence="8">
    <location>
        <position position="138"/>
    </location>
    <ligand>
        <name>chlorophyll b</name>
        <dbReference type="ChEBI" id="CHEBI:61721"/>
        <label>1</label>
    </ligand>
    <ligandPart>
        <name>Mg</name>
        <dbReference type="ChEBI" id="CHEBI:25107"/>
    </ligandPart>
</feature>
<organism evidence="10">
    <name type="scientific">Pseudictyota dubia</name>
    <dbReference type="NCBI Taxonomy" id="2749911"/>
    <lineage>
        <taxon>Eukaryota</taxon>
        <taxon>Sar</taxon>
        <taxon>Stramenopiles</taxon>
        <taxon>Ochrophyta</taxon>
        <taxon>Bacillariophyta</taxon>
        <taxon>Mediophyceae</taxon>
        <taxon>Biddulphiophycidae</taxon>
        <taxon>Eupodiscales</taxon>
        <taxon>Odontellaceae</taxon>
        <taxon>Pseudictyota</taxon>
    </lineage>
</organism>
<feature type="binding site" evidence="8">
    <location>
        <position position="75"/>
    </location>
    <ligand>
        <name>chlorophyll a</name>
        <dbReference type="ChEBI" id="CHEBI:58416"/>
        <label>1</label>
    </ligand>
</feature>
<comment type="function">
    <text evidence="1">The light-harvesting complex (LHC) functions as a light receptor, it captures and delivers excitation energy to photosystems with which it is closely associated. Energy is transferred from the carotenoid and chlorophyll C (or B) to chlorophyll A and the photosynthetic reaction centers where it is used to synthesize ATP and reducing power.</text>
</comment>
<feature type="signal peptide" evidence="9">
    <location>
        <begin position="1"/>
        <end position="18"/>
    </location>
</feature>
<evidence type="ECO:0000256" key="8">
    <source>
        <dbReference type="PIRSR" id="PIRSR601344-1"/>
    </source>
</evidence>
<dbReference type="SUPFAM" id="SSF103511">
    <property type="entry name" value="Chlorophyll a-b binding protein"/>
    <property type="match status" value="1"/>
</dbReference>
<feature type="binding site" evidence="8">
    <location>
        <position position="78"/>
    </location>
    <ligand>
        <name>chlorophyll a</name>
        <dbReference type="ChEBI" id="CHEBI:58416"/>
        <label>1</label>
    </ligand>
</feature>
<comment type="similarity">
    <text evidence="3">Belongs to the fucoxanthin chlorophyll protein family.</text>
</comment>
<keyword evidence="5" id="KW-0602">Photosynthesis</keyword>
<dbReference type="GO" id="GO:0009507">
    <property type="term" value="C:chloroplast"/>
    <property type="evidence" value="ECO:0007669"/>
    <property type="project" value="UniProtKB-SubCell"/>
</dbReference>
<feature type="binding site" evidence="8">
    <location>
        <position position="173"/>
    </location>
    <ligand>
        <name>chlorophyll a</name>
        <dbReference type="ChEBI" id="CHEBI:58416"/>
        <label>1</label>
    </ligand>
</feature>
<keyword evidence="8" id="KW-0157">Chromophore</keyword>
<evidence type="ECO:0000256" key="5">
    <source>
        <dbReference type="ARBA" id="ARBA00022531"/>
    </source>
</evidence>
<evidence type="ECO:0000256" key="7">
    <source>
        <dbReference type="ARBA" id="ARBA00023243"/>
    </source>
</evidence>
<evidence type="ECO:0000256" key="2">
    <source>
        <dbReference type="ARBA" id="ARBA00004229"/>
    </source>
</evidence>
<reference evidence="10" key="1">
    <citation type="submission" date="2021-01" db="EMBL/GenBank/DDBJ databases">
        <authorList>
            <person name="Corre E."/>
            <person name="Pelletier E."/>
            <person name="Niang G."/>
            <person name="Scheremetjew M."/>
            <person name="Finn R."/>
            <person name="Kale V."/>
            <person name="Holt S."/>
            <person name="Cochrane G."/>
            <person name="Meng A."/>
            <person name="Brown T."/>
            <person name="Cohen L."/>
        </authorList>
    </citation>
    <scope>NUCLEOTIDE SEQUENCE</scope>
    <source>
        <strain evidence="10">CCMP147</strain>
    </source>
</reference>
<evidence type="ECO:0000256" key="9">
    <source>
        <dbReference type="SAM" id="SignalP"/>
    </source>
</evidence>
<dbReference type="Pfam" id="PF00504">
    <property type="entry name" value="Chloroa_b-bind"/>
    <property type="match status" value="1"/>
</dbReference>
<keyword evidence="9" id="KW-0732">Signal</keyword>
<keyword evidence="7" id="KW-0437">Light-harvesting polypeptide</keyword>
<feature type="chain" id="PRO_5030700069" evidence="9">
    <location>
        <begin position="19"/>
        <end position="206"/>
    </location>
</feature>
<dbReference type="GO" id="GO:0016020">
    <property type="term" value="C:membrane"/>
    <property type="evidence" value="ECO:0007669"/>
    <property type="project" value="InterPro"/>
</dbReference>
<gene>
    <name evidence="10" type="ORF">TDUB1175_LOCUS6075</name>
</gene>
<proteinExistence type="inferred from homology"/>
<name>A0A7R9Z394_9STRA</name>
<evidence type="ECO:0000313" key="10">
    <source>
        <dbReference type="EMBL" id="CAD8302734.1"/>
    </source>
</evidence>
<dbReference type="GO" id="GO:0016168">
    <property type="term" value="F:chlorophyll binding"/>
    <property type="evidence" value="ECO:0007669"/>
    <property type="project" value="UniProtKB-KW"/>
</dbReference>
<keyword evidence="8" id="KW-0148">Chlorophyll</keyword>
<protein>
    <submittedName>
        <fullName evidence="10">Uncharacterized protein</fullName>
    </submittedName>
</protein>
<dbReference type="Gene3D" id="1.10.3460.10">
    <property type="entry name" value="Chlorophyll a/b binding protein domain"/>
    <property type="match status" value="1"/>
</dbReference>
<keyword evidence="6" id="KW-0934">Plastid</keyword>
<evidence type="ECO:0000256" key="6">
    <source>
        <dbReference type="ARBA" id="ARBA00022640"/>
    </source>
</evidence>
<feature type="binding site" description="axial binding residue" evidence="8">
    <location>
        <position position="176"/>
    </location>
    <ligand>
        <name>chlorophyll b</name>
        <dbReference type="ChEBI" id="CHEBI:61721"/>
        <label>3</label>
    </ligand>
    <ligandPart>
        <name>Mg</name>
        <dbReference type="ChEBI" id="CHEBI:25107"/>
    </ligandPart>
</feature>
<evidence type="ECO:0000256" key="1">
    <source>
        <dbReference type="ARBA" id="ARBA00004022"/>
    </source>
</evidence>
<dbReference type="AlphaFoldDB" id="A0A7R9Z394"/>
<feature type="binding site" description="axial binding residue" evidence="8">
    <location>
        <position position="141"/>
    </location>
    <ligand>
        <name>chlorophyll b</name>
        <dbReference type="ChEBI" id="CHEBI:61721"/>
        <label>1</label>
    </ligand>
    <ligandPart>
        <name>Mg</name>
        <dbReference type="ChEBI" id="CHEBI:25107"/>
    </ligandPart>
</feature>
<feature type="binding site" description="axial binding residue" evidence="8">
    <location>
        <position position="80"/>
    </location>
    <ligand>
        <name>chlorophyll b</name>
        <dbReference type="ChEBI" id="CHEBI:61721"/>
        <label>1</label>
    </ligand>
    <ligandPart>
        <name>Mg</name>
        <dbReference type="ChEBI" id="CHEBI:25107"/>
    </ligandPart>
</feature>
<accession>A0A7R9Z394</accession>
<dbReference type="InterPro" id="IPR022796">
    <property type="entry name" value="Chloroa_b-bind"/>
</dbReference>
<evidence type="ECO:0000256" key="3">
    <source>
        <dbReference type="ARBA" id="ARBA00005933"/>
    </source>
</evidence>
<evidence type="ECO:0000256" key="4">
    <source>
        <dbReference type="ARBA" id="ARBA00022528"/>
    </source>
</evidence>
<dbReference type="GO" id="GO:0030076">
    <property type="term" value="C:light-harvesting complex"/>
    <property type="evidence" value="ECO:0007669"/>
    <property type="project" value="UniProtKB-KW"/>
</dbReference>
<feature type="binding site" evidence="8">
    <location>
        <position position="178"/>
    </location>
    <ligand>
        <name>chlorophyll a</name>
        <dbReference type="ChEBI" id="CHEBI:58416"/>
        <label>1</label>
    </ligand>
</feature>
<sequence length="206" mass="22048">MASLTTAVALSMATAAVAFVPSANNGAFSTHLMAFNAKEEIGVLPPVGYLDPLGLIENGPYGSPEDNFKHYRGVEVKHGRTAMIACVGQLVQQTMRFDGFISPSQNLKFEDIPNGLGALKAVPIEGWAQIAIVMGFHEFFLKQREGEAPGDFGTGYFGVNLSEEKKKRGLNVEIQNGRLAMLGILGMMASEVVHNGQVLAETASFS</sequence>
<dbReference type="EMBL" id="HBED01012199">
    <property type="protein sequence ID" value="CAD8302734.1"/>
    <property type="molecule type" value="Transcribed_RNA"/>
</dbReference>
<comment type="subcellular location">
    <subcellularLocation>
        <location evidence="2">Plastid</location>
        <location evidence="2">Chloroplast</location>
    </subcellularLocation>
</comment>